<evidence type="ECO:0000256" key="1">
    <source>
        <dbReference type="SAM" id="MobiDB-lite"/>
    </source>
</evidence>
<reference evidence="2" key="1">
    <citation type="journal article" date="2022" name="bioRxiv">
        <title>Sequencing and chromosome-scale assembly of the giantPleurodeles waltlgenome.</title>
        <authorList>
            <person name="Brown T."/>
            <person name="Elewa A."/>
            <person name="Iarovenko S."/>
            <person name="Subramanian E."/>
            <person name="Araus A.J."/>
            <person name="Petzold A."/>
            <person name="Susuki M."/>
            <person name="Suzuki K.-i.T."/>
            <person name="Hayashi T."/>
            <person name="Toyoda A."/>
            <person name="Oliveira C."/>
            <person name="Osipova E."/>
            <person name="Leigh N.D."/>
            <person name="Simon A."/>
            <person name="Yun M.H."/>
        </authorList>
    </citation>
    <scope>NUCLEOTIDE SEQUENCE</scope>
    <source>
        <strain evidence="2">20211129_DDA</strain>
        <tissue evidence="2">Liver</tissue>
    </source>
</reference>
<feature type="region of interest" description="Disordered" evidence="1">
    <location>
        <begin position="20"/>
        <end position="81"/>
    </location>
</feature>
<dbReference type="EMBL" id="JANPWB010000001">
    <property type="protein sequence ID" value="KAJ1213864.1"/>
    <property type="molecule type" value="Genomic_DNA"/>
</dbReference>
<accession>A0AAV7WPH7</accession>
<dbReference type="AlphaFoldDB" id="A0AAV7WPH7"/>
<keyword evidence="3" id="KW-1185">Reference proteome</keyword>
<protein>
    <submittedName>
        <fullName evidence="2">Uncharacterized protein</fullName>
    </submittedName>
</protein>
<evidence type="ECO:0000313" key="3">
    <source>
        <dbReference type="Proteomes" id="UP001066276"/>
    </source>
</evidence>
<comment type="caution">
    <text evidence="2">The sequence shown here is derived from an EMBL/GenBank/DDBJ whole genome shotgun (WGS) entry which is preliminary data.</text>
</comment>
<proteinExistence type="predicted"/>
<dbReference type="Proteomes" id="UP001066276">
    <property type="component" value="Chromosome 1_1"/>
</dbReference>
<organism evidence="2 3">
    <name type="scientific">Pleurodeles waltl</name>
    <name type="common">Iberian ribbed newt</name>
    <dbReference type="NCBI Taxonomy" id="8319"/>
    <lineage>
        <taxon>Eukaryota</taxon>
        <taxon>Metazoa</taxon>
        <taxon>Chordata</taxon>
        <taxon>Craniata</taxon>
        <taxon>Vertebrata</taxon>
        <taxon>Euteleostomi</taxon>
        <taxon>Amphibia</taxon>
        <taxon>Batrachia</taxon>
        <taxon>Caudata</taxon>
        <taxon>Salamandroidea</taxon>
        <taxon>Salamandridae</taxon>
        <taxon>Pleurodelinae</taxon>
        <taxon>Pleurodeles</taxon>
    </lineage>
</organism>
<gene>
    <name evidence="2" type="ORF">NDU88_001494</name>
</gene>
<sequence length="81" mass="8865">MEKLVRPDWRVSFKPANQGAPWQVNVGGGGLRTNSRTSSYAHPPAPEEQGVAAARRIGQSKAAGRTEQRGQARLYNYQGRS</sequence>
<evidence type="ECO:0000313" key="2">
    <source>
        <dbReference type="EMBL" id="KAJ1213864.1"/>
    </source>
</evidence>
<name>A0AAV7WPH7_PLEWA</name>